<sequence>MSNAAIEILKNRASAEVGEQSKKVLLKSVDAKPMPDGLAKIKALLGSDRHTAEYVYTHLTKKQQVIVCYSAGLTKADTEKSYHEFNKEQRIQIHQAVLQLQEIVTAFVDANAMSPARFLQKRDFSVTKKPQQPAQAH</sequence>
<evidence type="ECO:0000313" key="2">
    <source>
        <dbReference type="Proteomes" id="UP001388366"/>
    </source>
</evidence>
<dbReference type="RefSeq" id="WP_342883431.1">
    <property type="nucleotide sequence ID" value="NZ_JBBMQU010000006.1"/>
</dbReference>
<reference evidence="1 2" key="1">
    <citation type="submission" date="2024-03" db="EMBL/GenBank/DDBJ databases">
        <title>Community enrichment and isolation of bacterial strains for fucoidan degradation.</title>
        <authorList>
            <person name="Sichert A."/>
        </authorList>
    </citation>
    <scope>NUCLEOTIDE SEQUENCE [LARGE SCALE GENOMIC DNA]</scope>
    <source>
        <strain evidence="1 2">AS81</strain>
    </source>
</reference>
<keyword evidence="2" id="KW-1185">Reference proteome</keyword>
<name>A0ABU9TZ93_9GAMM</name>
<dbReference type="EMBL" id="JBBMQU010000006">
    <property type="protein sequence ID" value="MEM5550112.1"/>
    <property type="molecule type" value="Genomic_DNA"/>
</dbReference>
<accession>A0ABU9TZ93</accession>
<proteinExistence type="predicted"/>
<protein>
    <submittedName>
        <fullName evidence="1">Uncharacterized protein</fullName>
    </submittedName>
</protein>
<evidence type="ECO:0000313" key="1">
    <source>
        <dbReference type="EMBL" id="MEM5550112.1"/>
    </source>
</evidence>
<comment type="caution">
    <text evidence="1">The sequence shown here is derived from an EMBL/GenBank/DDBJ whole genome shotgun (WGS) entry which is preliminary data.</text>
</comment>
<gene>
    <name evidence="1" type="ORF">WNY63_05135</name>
</gene>
<organism evidence="1 2">
    <name type="scientific">Pseudoalteromonas neustonica</name>
    <dbReference type="NCBI Taxonomy" id="1840331"/>
    <lineage>
        <taxon>Bacteria</taxon>
        <taxon>Pseudomonadati</taxon>
        <taxon>Pseudomonadota</taxon>
        <taxon>Gammaproteobacteria</taxon>
        <taxon>Alteromonadales</taxon>
        <taxon>Pseudoalteromonadaceae</taxon>
        <taxon>Pseudoalteromonas</taxon>
    </lineage>
</organism>
<dbReference type="Proteomes" id="UP001388366">
    <property type="component" value="Unassembled WGS sequence"/>
</dbReference>